<feature type="transmembrane region" description="Helical" evidence="1">
    <location>
        <begin position="99"/>
        <end position="120"/>
    </location>
</feature>
<evidence type="ECO:0000313" key="2">
    <source>
        <dbReference type="Proteomes" id="UP000036681"/>
    </source>
</evidence>
<sequence>MIVAYVEFMLLTSLISYMAARSVVQGYSHSLIVLGILCAMQAFFACSLVWGIKRERLEFLLISLASVGLRLLFVVTYLFAIAAAHIVRIRDGSFLEQNVILNTILSVIFIIVYGFCISVITRLHAYYSKLHIVILSDNAKKRRCSSCSTDMYYMKHLTNQYTTSVLQEVDTGEMIARRLSAAEQCTLINTKERLKNSAVDNVLYENSEDSENE</sequence>
<feature type="transmembrane region" description="Helical" evidence="1">
    <location>
        <begin position="31"/>
        <end position="52"/>
    </location>
</feature>
<reference evidence="3" key="1">
    <citation type="submission" date="2017-02" db="UniProtKB">
        <authorList>
            <consortium name="WormBaseParasite"/>
        </authorList>
    </citation>
    <scope>IDENTIFICATION</scope>
</reference>
<proteinExistence type="predicted"/>
<evidence type="ECO:0000256" key="1">
    <source>
        <dbReference type="SAM" id="Phobius"/>
    </source>
</evidence>
<evidence type="ECO:0000313" key="3">
    <source>
        <dbReference type="WBParaSite" id="ALUE_0000453601-mRNA-1"/>
    </source>
</evidence>
<dbReference type="Proteomes" id="UP000036681">
    <property type="component" value="Unplaced"/>
</dbReference>
<name>A0A0M3HQU3_ASCLU</name>
<organism evidence="2 3">
    <name type="scientific">Ascaris lumbricoides</name>
    <name type="common">Giant roundworm</name>
    <dbReference type="NCBI Taxonomy" id="6252"/>
    <lineage>
        <taxon>Eukaryota</taxon>
        <taxon>Metazoa</taxon>
        <taxon>Ecdysozoa</taxon>
        <taxon>Nematoda</taxon>
        <taxon>Chromadorea</taxon>
        <taxon>Rhabditida</taxon>
        <taxon>Spirurina</taxon>
        <taxon>Ascaridomorpha</taxon>
        <taxon>Ascaridoidea</taxon>
        <taxon>Ascarididae</taxon>
        <taxon>Ascaris</taxon>
    </lineage>
</organism>
<accession>A0A0M3HQU3</accession>
<feature type="transmembrane region" description="Helical" evidence="1">
    <location>
        <begin position="59"/>
        <end position="87"/>
    </location>
</feature>
<keyword evidence="1" id="KW-0812">Transmembrane</keyword>
<dbReference type="WBParaSite" id="ALUE_0000453601-mRNA-1">
    <property type="protein sequence ID" value="ALUE_0000453601-mRNA-1"/>
    <property type="gene ID" value="ALUE_0000453601"/>
</dbReference>
<keyword evidence="2" id="KW-1185">Reference proteome</keyword>
<dbReference type="AlphaFoldDB" id="A0A0M3HQU3"/>
<protein>
    <submittedName>
        <fullName evidence="3">GpcrRhopsn4 domain-containing protein</fullName>
    </submittedName>
</protein>
<keyword evidence="1" id="KW-0472">Membrane</keyword>
<keyword evidence="1" id="KW-1133">Transmembrane helix</keyword>